<evidence type="ECO:0000256" key="1">
    <source>
        <dbReference type="ARBA" id="ARBA00004613"/>
    </source>
</evidence>
<dbReference type="Proteomes" id="UP000663879">
    <property type="component" value="Unassembled WGS sequence"/>
</dbReference>
<dbReference type="EMBL" id="CAJNOC010006712">
    <property type="protein sequence ID" value="CAF1084100.1"/>
    <property type="molecule type" value="Genomic_DNA"/>
</dbReference>
<evidence type="ECO:0000313" key="5">
    <source>
        <dbReference type="EMBL" id="CAF1084100.1"/>
    </source>
</evidence>
<evidence type="ECO:0000256" key="3">
    <source>
        <dbReference type="ARBA" id="ARBA00022729"/>
    </source>
</evidence>
<dbReference type="AlphaFoldDB" id="A0A814MU75"/>
<accession>A0A814MU75</accession>
<dbReference type="Pfam" id="PF03128">
    <property type="entry name" value="CXCXC"/>
    <property type="match status" value="1"/>
</dbReference>
<dbReference type="SUPFAM" id="SSF57184">
    <property type="entry name" value="Growth factor receptor domain"/>
    <property type="match status" value="1"/>
</dbReference>
<keyword evidence="2" id="KW-0964">Secreted</keyword>
<dbReference type="InterPro" id="IPR004153">
    <property type="entry name" value="CXCXC_repeat"/>
</dbReference>
<comment type="subcellular location">
    <subcellularLocation>
        <location evidence="1">Secreted</location>
    </subcellularLocation>
</comment>
<organism evidence="5 6">
    <name type="scientific">Brachionus calyciflorus</name>
    <dbReference type="NCBI Taxonomy" id="104777"/>
    <lineage>
        <taxon>Eukaryota</taxon>
        <taxon>Metazoa</taxon>
        <taxon>Spiralia</taxon>
        <taxon>Gnathifera</taxon>
        <taxon>Rotifera</taxon>
        <taxon>Eurotatoria</taxon>
        <taxon>Monogononta</taxon>
        <taxon>Pseudotrocha</taxon>
        <taxon>Ploima</taxon>
        <taxon>Brachionidae</taxon>
        <taxon>Brachionus</taxon>
    </lineage>
</organism>
<evidence type="ECO:0000256" key="2">
    <source>
        <dbReference type="ARBA" id="ARBA00022525"/>
    </source>
</evidence>
<protein>
    <submittedName>
        <fullName evidence="5">Uncharacterized protein</fullName>
    </submittedName>
</protein>
<dbReference type="OrthoDB" id="10199189at2759"/>
<reference evidence="5" key="1">
    <citation type="submission" date="2021-02" db="EMBL/GenBank/DDBJ databases">
        <authorList>
            <person name="Nowell W R."/>
        </authorList>
    </citation>
    <scope>NUCLEOTIDE SEQUENCE</scope>
    <source>
        <strain evidence="5">Ploen Becks lab</strain>
    </source>
</reference>
<evidence type="ECO:0000313" key="6">
    <source>
        <dbReference type="Proteomes" id="UP000663879"/>
    </source>
</evidence>
<sequence length="88" mass="10386">MNKLAFILSVFFLINTISCFPTDYTNYPTTTTTRNVFYCTLTCFPNSYIDYNKCQCICYPGYTFDSTAYRCVRETTTYYPFTYPTTTY</sequence>
<keyword evidence="6" id="KW-1185">Reference proteome</keyword>
<dbReference type="InterPro" id="IPR009030">
    <property type="entry name" value="Growth_fac_rcpt_cys_sf"/>
</dbReference>
<feature type="signal peptide" evidence="4">
    <location>
        <begin position="1"/>
        <end position="19"/>
    </location>
</feature>
<evidence type="ECO:0000256" key="4">
    <source>
        <dbReference type="SAM" id="SignalP"/>
    </source>
</evidence>
<keyword evidence="3 4" id="KW-0732">Signal</keyword>
<comment type="caution">
    <text evidence="5">The sequence shown here is derived from an EMBL/GenBank/DDBJ whole genome shotgun (WGS) entry which is preliminary data.</text>
</comment>
<name>A0A814MU75_9BILA</name>
<proteinExistence type="predicted"/>
<gene>
    <name evidence="5" type="ORF">OXX778_LOCUS20336</name>
</gene>
<feature type="chain" id="PRO_5032995352" evidence="4">
    <location>
        <begin position="20"/>
        <end position="88"/>
    </location>
</feature>